<accession>A0ABP8M870</accession>
<gene>
    <name evidence="2" type="ORF">GCM10023156_04410</name>
</gene>
<proteinExistence type="predicted"/>
<feature type="chain" id="PRO_5046106867" description="3-keto-disaccharide hydrolase domain-containing protein" evidence="1">
    <location>
        <begin position="21"/>
        <end position="223"/>
    </location>
</feature>
<keyword evidence="3" id="KW-1185">Reference proteome</keyword>
<dbReference type="EMBL" id="BAABGA010000006">
    <property type="protein sequence ID" value="GAA4445153.1"/>
    <property type="molecule type" value="Genomic_DNA"/>
</dbReference>
<evidence type="ECO:0000313" key="2">
    <source>
        <dbReference type="EMBL" id="GAA4445153.1"/>
    </source>
</evidence>
<name>A0ABP8M870_9BACT</name>
<evidence type="ECO:0008006" key="4">
    <source>
        <dbReference type="Google" id="ProtNLM"/>
    </source>
</evidence>
<feature type="signal peptide" evidence="1">
    <location>
        <begin position="1"/>
        <end position="20"/>
    </location>
</feature>
<organism evidence="2 3">
    <name type="scientific">Novipirellula rosea</name>
    <dbReference type="NCBI Taxonomy" id="1031540"/>
    <lineage>
        <taxon>Bacteria</taxon>
        <taxon>Pseudomonadati</taxon>
        <taxon>Planctomycetota</taxon>
        <taxon>Planctomycetia</taxon>
        <taxon>Pirellulales</taxon>
        <taxon>Pirellulaceae</taxon>
        <taxon>Novipirellula</taxon>
    </lineage>
</organism>
<dbReference type="RefSeq" id="WP_345318962.1">
    <property type="nucleotide sequence ID" value="NZ_BAABGA010000006.1"/>
</dbReference>
<comment type="caution">
    <text evidence="2">The sequence shown here is derived from an EMBL/GenBank/DDBJ whole genome shotgun (WGS) entry which is preliminary data.</text>
</comment>
<dbReference type="Gene3D" id="2.60.120.560">
    <property type="entry name" value="Exo-inulinase, domain 1"/>
    <property type="match status" value="1"/>
</dbReference>
<evidence type="ECO:0000313" key="3">
    <source>
        <dbReference type="Proteomes" id="UP001500840"/>
    </source>
</evidence>
<dbReference type="Proteomes" id="UP001500840">
    <property type="component" value="Unassembled WGS sequence"/>
</dbReference>
<sequence>MKTFLAVATALLIVTPFVSAEEFVDDFSDAELNGRVAERGEWQFQNGIASCVADPDLYKQFKNHGPILKWPRQFNDATIEFEMKPTNCQRVVFTLNGDGHIFRVTLADETPGAPAGRSKVPTRIIVWARQSSKQNKGETIKPEQLPDLPAINGKWVKMKLEVKGNRATLSIGDFQTELKHAALARDKNRVMLTFAHGEIAVRNFRMTSSVNAAAKRTPADDAS</sequence>
<reference evidence="3" key="1">
    <citation type="journal article" date="2019" name="Int. J. Syst. Evol. Microbiol.">
        <title>The Global Catalogue of Microorganisms (GCM) 10K type strain sequencing project: providing services to taxonomists for standard genome sequencing and annotation.</title>
        <authorList>
            <consortium name="The Broad Institute Genomics Platform"/>
            <consortium name="The Broad Institute Genome Sequencing Center for Infectious Disease"/>
            <person name="Wu L."/>
            <person name="Ma J."/>
        </authorList>
    </citation>
    <scope>NUCLEOTIDE SEQUENCE [LARGE SCALE GENOMIC DNA]</scope>
    <source>
        <strain evidence="3">JCM 17759</strain>
    </source>
</reference>
<keyword evidence="1" id="KW-0732">Signal</keyword>
<evidence type="ECO:0000256" key="1">
    <source>
        <dbReference type="SAM" id="SignalP"/>
    </source>
</evidence>
<protein>
    <recommendedName>
        <fullName evidence="4">3-keto-disaccharide hydrolase domain-containing protein</fullName>
    </recommendedName>
</protein>